<dbReference type="RefSeq" id="WP_344948531.1">
    <property type="nucleotide sequence ID" value="NZ_BAABDC010000005.1"/>
</dbReference>
<reference evidence="3" key="1">
    <citation type="journal article" date="2019" name="Int. J. Syst. Evol. Microbiol.">
        <title>The Global Catalogue of Microorganisms (GCM) 10K type strain sequencing project: providing services to taxonomists for standard genome sequencing and annotation.</title>
        <authorList>
            <consortium name="The Broad Institute Genomics Platform"/>
            <consortium name="The Broad Institute Genome Sequencing Center for Infectious Disease"/>
            <person name="Wu L."/>
            <person name="Ma J."/>
        </authorList>
    </citation>
    <scope>NUCLEOTIDE SEQUENCE [LARGE SCALE GENOMIC DNA]</scope>
    <source>
        <strain evidence="3">JCM 17125</strain>
    </source>
</reference>
<comment type="caution">
    <text evidence="2">The sequence shown here is derived from an EMBL/GenBank/DDBJ whole genome shotgun (WGS) entry which is preliminary data.</text>
</comment>
<evidence type="ECO:0000313" key="2">
    <source>
        <dbReference type="EMBL" id="GAA3712221.1"/>
    </source>
</evidence>
<dbReference type="Proteomes" id="UP001501468">
    <property type="component" value="Unassembled WGS sequence"/>
</dbReference>
<gene>
    <name evidence="2" type="ORF">GCM10022399_31230</name>
</gene>
<evidence type="ECO:0000313" key="3">
    <source>
        <dbReference type="Proteomes" id="UP001501468"/>
    </source>
</evidence>
<proteinExistence type="predicted"/>
<dbReference type="Pfam" id="PF13338">
    <property type="entry name" value="AbiEi_4"/>
    <property type="match status" value="1"/>
</dbReference>
<dbReference type="InterPro" id="IPR025159">
    <property type="entry name" value="AbiEi_N"/>
</dbReference>
<organism evidence="2 3">
    <name type="scientific">Terrabacter ginsenosidimutans</name>
    <dbReference type="NCBI Taxonomy" id="490575"/>
    <lineage>
        <taxon>Bacteria</taxon>
        <taxon>Bacillati</taxon>
        <taxon>Actinomycetota</taxon>
        <taxon>Actinomycetes</taxon>
        <taxon>Micrococcales</taxon>
        <taxon>Intrasporangiaceae</taxon>
        <taxon>Terrabacter</taxon>
    </lineage>
</organism>
<dbReference type="EMBL" id="BAABDC010000005">
    <property type="protein sequence ID" value="GAA3712221.1"/>
    <property type="molecule type" value="Genomic_DNA"/>
</dbReference>
<keyword evidence="3" id="KW-1185">Reference proteome</keyword>
<name>A0ABP7E1T9_9MICO</name>
<accession>A0ABP7E1T9</accession>
<sequence>MDALLRARAAGQSGLLSRAQALAGGLTPKAVQWRLSRGRWQVVHPGVYQTMPGRDGWETQAVAALLHAGDGSSLCGISAAYAWGLVRQAPDAIHVVVPAARRVRPVSGVVVVRSRHASERVDPLAWPHRTTVEHTVLDLGASRGSDRAVALAAKAIGLELTTSERLRHAVLQRPRQRDRSLLLEVLTDVADGCESPAERRYVQDVERAHGLPRGRHQTPYGRAGRRDVEYEWGIVVEIDGRLGHSTWAEVQRDGRRDRRSLASGRVTLRCYWTDLVPTACMLAGEVAHVLCDRGWHGRPRSCGPACTIDERSPMWNNTPR</sequence>
<feature type="domain" description="AbiEi antitoxin N-terminal" evidence="1">
    <location>
        <begin position="5"/>
        <end position="49"/>
    </location>
</feature>
<evidence type="ECO:0000259" key="1">
    <source>
        <dbReference type="Pfam" id="PF13338"/>
    </source>
</evidence>
<protein>
    <recommendedName>
        <fullName evidence="1">AbiEi antitoxin N-terminal domain-containing protein</fullName>
    </recommendedName>
</protein>